<gene>
    <name evidence="4" type="ORF">EV682_104121</name>
    <name evidence="3" type="ORF">NCTC11159_04027</name>
</gene>
<keyword evidence="6" id="KW-1185">Reference proteome</keyword>
<dbReference type="Gene3D" id="3.40.50.10610">
    <property type="entry name" value="ABC-type transport auxiliary lipoprotein component"/>
    <property type="match status" value="1"/>
</dbReference>
<dbReference type="Proteomes" id="UP000295794">
    <property type="component" value="Unassembled WGS sequence"/>
</dbReference>
<dbReference type="AlphaFoldDB" id="A0A377SVP6"/>
<dbReference type="Proteomes" id="UP000255108">
    <property type="component" value="Unassembled WGS sequence"/>
</dbReference>
<proteinExistence type="predicted"/>
<dbReference type="NCBIfam" id="TIGR02722">
    <property type="entry name" value="lp"/>
    <property type="match status" value="1"/>
</dbReference>
<reference evidence="4 6" key="2">
    <citation type="submission" date="2019-03" db="EMBL/GenBank/DDBJ databases">
        <title>Genomic Encyclopedia of Type Strains, Phase IV (KMG-IV): sequencing the most valuable type-strain genomes for metagenomic binning, comparative biology and taxonomic classification.</title>
        <authorList>
            <person name="Goeker M."/>
        </authorList>
    </citation>
    <scope>NUCLEOTIDE SEQUENCE [LARGE SCALE GENOMIC DNA]</scope>
    <source>
        <strain evidence="4 6">DSM 3764</strain>
    </source>
</reference>
<dbReference type="EMBL" id="SMBT01000004">
    <property type="protein sequence ID" value="TCU87954.1"/>
    <property type="molecule type" value="Genomic_DNA"/>
</dbReference>
<name>A0A377SVP6_9NEIS</name>
<dbReference type="GO" id="GO:0031241">
    <property type="term" value="C:periplasmic side of cell outer membrane"/>
    <property type="evidence" value="ECO:0007669"/>
    <property type="project" value="TreeGrafter"/>
</dbReference>
<feature type="signal peptide" evidence="2">
    <location>
        <begin position="1"/>
        <end position="26"/>
    </location>
</feature>
<accession>A0A377SVP6</accession>
<dbReference type="PANTHER" id="PTHR40593">
    <property type="entry name" value="PENICILLIN-BINDING PROTEIN ACTIVATOR LPOB"/>
    <property type="match status" value="1"/>
</dbReference>
<dbReference type="InterPro" id="IPR014094">
    <property type="entry name" value="LpoB"/>
</dbReference>
<dbReference type="PANTHER" id="PTHR40593:SF1">
    <property type="entry name" value="PENICILLIN-BINDING PROTEIN ACTIVATOR LPOB"/>
    <property type="match status" value="1"/>
</dbReference>
<dbReference type="GO" id="GO:0009252">
    <property type="term" value="P:peptidoglycan biosynthetic process"/>
    <property type="evidence" value="ECO:0007669"/>
    <property type="project" value="TreeGrafter"/>
</dbReference>
<evidence type="ECO:0000313" key="6">
    <source>
        <dbReference type="Proteomes" id="UP000295794"/>
    </source>
</evidence>
<evidence type="ECO:0000256" key="2">
    <source>
        <dbReference type="SAM" id="SignalP"/>
    </source>
</evidence>
<evidence type="ECO:0000313" key="3">
    <source>
        <dbReference type="EMBL" id="STR45455.1"/>
    </source>
</evidence>
<dbReference type="RefSeq" id="WP_218586925.1">
    <property type="nucleotide sequence ID" value="NZ_CAWOLO010000004.1"/>
</dbReference>
<feature type="chain" id="PRO_5016614625" description="Penicillin-binding protein activator LpoB" evidence="2">
    <location>
        <begin position="27"/>
        <end position="198"/>
    </location>
</feature>
<dbReference type="GO" id="GO:0030234">
    <property type="term" value="F:enzyme regulator activity"/>
    <property type="evidence" value="ECO:0007669"/>
    <property type="project" value="TreeGrafter"/>
</dbReference>
<dbReference type="Pfam" id="PF13036">
    <property type="entry name" value="LpoB"/>
    <property type="match status" value="1"/>
</dbReference>
<dbReference type="EMBL" id="UGHR01000004">
    <property type="protein sequence ID" value="STR45455.1"/>
    <property type="molecule type" value="Genomic_DNA"/>
</dbReference>
<dbReference type="PROSITE" id="PS51257">
    <property type="entry name" value="PROKAR_LIPOPROTEIN"/>
    <property type="match status" value="1"/>
</dbReference>
<reference evidence="3 5" key="1">
    <citation type="submission" date="2018-06" db="EMBL/GenBank/DDBJ databases">
        <authorList>
            <consortium name="Pathogen Informatics"/>
            <person name="Doyle S."/>
        </authorList>
    </citation>
    <scope>NUCLEOTIDE SEQUENCE [LARGE SCALE GENOMIC DNA]</scope>
    <source>
        <strain evidence="3 5">NCTC11159</strain>
    </source>
</reference>
<sequence length="198" mass="21788">MKTMKQALKLSAVLAAVLLATGCASSSSPTVGGGDVVYGDSKAVETVTNEFGSTDLQMISESMARSLMQHPSMAGRPLIVVAEVKNKTTEYIDTRNITNSMKTQLMKSGAKFVTDSSTLDAQVEEIRRQTESGLYKNKVKVGQMKGAKYLLTGEITSIVKKNDSTKDVYYKFTLILKNIEEGVDEWQDEKEIRKTSKR</sequence>
<protein>
    <recommendedName>
        <fullName evidence="1">Penicillin-binding protein activator LpoB</fullName>
    </recommendedName>
</protein>
<evidence type="ECO:0000313" key="5">
    <source>
        <dbReference type="Proteomes" id="UP000255108"/>
    </source>
</evidence>
<evidence type="ECO:0000256" key="1">
    <source>
        <dbReference type="NCBIfam" id="TIGR02722"/>
    </source>
</evidence>
<organism evidence="3 5">
    <name type="scientific">Iodobacter fluviatilis</name>
    <dbReference type="NCBI Taxonomy" id="537"/>
    <lineage>
        <taxon>Bacteria</taxon>
        <taxon>Pseudomonadati</taxon>
        <taxon>Pseudomonadota</taxon>
        <taxon>Betaproteobacteria</taxon>
        <taxon>Neisseriales</taxon>
        <taxon>Chitinibacteraceae</taxon>
        <taxon>Iodobacter</taxon>
    </lineage>
</organism>
<keyword evidence="2" id="KW-0732">Signal</keyword>
<keyword evidence="3" id="KW-0449">Lipoprotein</keyword>
<evidence type="ECO:0000313" key="4">
    <source>
        <dbReference type="EMBL" id="TCU87954.1"/>
    </source>
</evidence>